<accession>A0ABT1WYY3</accession>
<dbReference type="Pfam" id="PF02746">
    <property type="entry name" value="MR_MLE_N"/>
    <property type="match status" value="1"/>
</dbReference>
<dbReference type="RefSeq" id="WP_257714741.1">
    <property type="nucleotide sequence ID" value="NZ_JANJOU010000002.1"/>
</dbReference>
<dbReference type="SUPFAM" id="SSF51604">
    <property type="entry name" value="Enolase C-terminal domain-like"/>
    <property type="match status" value="1"/>
</dbReference>
<dbReference type="InterPro" id="IPR013342">
    <property type="entry name" value="Mandelate_racemase_C"/>
</dbReference>
<sequence>MTPPDMTSPDTMARIARIVLHPVLHVMGEENAYGMARGLVSARGATIVEIETNTGTSGFGEAWGPPGFCAPYLGFVEADWRGARLSDHGALFHRVLARNYHFGLQNGLMALLSGLDMAVHDALGKEHGLPAHALIGGRARDTVQVYGSGGYFTADPAQGLAAQLPRFRDFACCKIKIGRGVADDVARVRLARETLGDSMRIAVDANGNYGLDQVQASMRAIAPFGIEWYEEPLGPLDEEGFRALYARREIPVATGEALYTAFAFDRLLAPRAIDIAQPDLALCGGLSQGRLIGQLCTLRHARLSPHVWGTGLGLAAAVQLVAAQPAYPGVAESEVDPPWIEYDVAENPLRDELFREPLLPYGGAIAVPSAPGLGVEPDRAALERFRPR</sequence>
<evidence type="ECO:0000259" key="4">
    <source>
        <dbReference type="SMART" id="SM00922"/>
    </source>
</evidence>
<keyword evidence="6" id="KW-1185">Reference proteome</keyword>
<dbReference type="InterPro" id="IPR029065">
    <property type="entry name" value="Enolase_C-like"/>
</dbReference>
<dbReference type="SMART" id="SM00922">
    <property type="entry name" value="MR_MLE"/>
    <property type="match status" value="1"/>
</dbReference>
<evidence type="ECO:0000256" key="3">
    <source>
        <dbReference type="ARBA" id="ARBA00022842"/>
    </source>
</evidence>
<dbReference type="InterPro" id="IPR013341">
    <property type="entry name" value="Mandelate_racemase_N_dom"/>
</dbReference>
<comment type="caution">
    <text evidence="5">The sequence shown here is derived from an EMBL/GenBank/DDBJ whole genome shotgun (WGS) entry which is preliminary data.</text>
</comment>
<dbReference type="InterPro" id="IPR046945">
    <property type="entry name" value="RHMD-like"/>
</dbReference>
<feature type="domain" description="Mandelate racemase/muconate lactonizing enzyme C-terminal" evidence="4">
    <location>
        <begin position="157"/>
        <end position="251"/>
    </location>
</feature>
<reference evidence="5 6" key="1">
    <citation type="submission" date="2022-06" db="EMBL/GenBank/DDBJ databases">
        <title>Roseomonas CN29.</title>
        <authorList>
            <person name="Cheng Y."/>
            <person name="He X."/>
        </authorList>
    </citation>
    <scope>NUCLEOTIDE SEQUENCE [LARGE SCALE GENOMIC DNA]</scope>
    <source>
        <strain evidence="5 6">CN29</strain>
    </source>
</reference>
<name>A0ABT1WYY3_9PROT</name>
<dbReference type="SUPFAM" id="SSF54826">
    <property type="entry name" value="Enolase N-terminal domain-like"/>
    <property type="match status" value="1"/>
</dbReference>
<dbReference type="Pfam" id="PF13378">
    <property type="entry name" value="MR_MLE_C"/>
    <property type="match status" value="1"/>
</dbReference>
<keyword evidence="3" id="KW-0460">Magnesium</keyword>
<dbReference type="PANTHER" id="PTHR13794:SF58">
    <property type="entry name" value="MITOCHONDRIAL ENOLASE SUPERFAMILY MEMBER 1"/>
    <property type="match status" value="1"/>
</dbReference>
<evidence type="ECO:0000256" key="1">
    <source>
        <dbReference type="ARBA" id="ARBA00001946"/>
    </source>
</evidence>
<dbReference type="Gene3D" id="3.20.20.120">
    <property type="entry name" value="Enolase-like C-terminal domain"/>
    <property type="match status" value="1"/>
</dbReference>
<dbReference type="Gene3D" id="3.30.390.10">
    <property type="entry name" value="Enolase-like, N-terminal domain"/>
    <property type="match status" value="1"/>
</dbReference>
<evidence type="ECO:0000313" key="5">
    <source>
        <dbReference type="EMBL" id="MCR0981060.1"/>
    </source>
</evidence>
<comment type="cofactor">
    <cofactor evidence="1">
        <name>Mg(2+)</name>
        <dbReference type="ChEBI" id="CHEBI:18420"/>
    </cofactor>
</comment>
<dbReference type="InterPro" id="IPR036849">
    <property type="entry name" value="Enolase-like_C_sf"/>
</dbReference>
<dbReference type="PANTHER" id="PTHR13794">
    <property type="entry name" value="ENOLASE SUPERFAMILY, MANDELATE RACEMASE"/>
    <property type="match status" value="1"/>
</dbReference>
<organism evidence="5 6">
    <name type="scientific">Roseomonas populi</name>
    <dbReference type="NCBI Taxonomy" id="3121582"/>
    <lineage>
        <taxon>Bacteria</taxon>
        <taxon>Pseudomonadati</taxon>
        <taxon>Pseudomonadota</taxon>
        <taxon>Alphaproteobacteria</taxon>
        <taxon>Acetobacterales</taxon>
        <taxon>Roseomonadaceae</taxon>
        <taxon>Roseomonas</taxon>
    </lineage>
</organism>
<dbReference type="Proteomes" id="UP001524642">
    <property type="component" value="Unassembled WGS sequence"/>
</dbReference>
<evidence type="ECO:0000313" key="6">
    <source>
        <dbReference type="Proteomes" id="UP001524642"/>
    </source>
</evidence>
<evidence type="ECO:0000256" key="2">
    <source>
        <dbReference type="ARBA" id="ARBA00022723"/>
    </source>
</evidence>
<dbReference type="InterPro" id="IPR029017">
    <property type="entry name" value="Enolase-like_N"/>
</dbReference>
<dbReference type="EMBL" id="JANJOU010000002">
    <property type="protein sequence ID" value="MCR0981060.1"/>
    <property type="molecule type" value="Genomic_DNA"/>
</dbReference>
<gene>
    <name evidence="5" type="ORF">NRP21_03245</name>
</gene>
<protein>
    <submittedName>
        <fullName evidence="5">Mandelate racemase/muconate lactonizing enzyme family protein</fullName>
    </submittedName>
</protein>
<dbReference type="SFLD" id="SFLDS00001">
    <property type="entry name" value="Enolase"/>
    <property type="match status" value="1"/>
</dbReference>
<keyword evidence="2" id="KW-0479">Metal-binding</keyword>
<dbReference type="SFLD" id="SFLDG00179">
    <property type="entry name" value="mandelate_racemase"/>
    <property type="match status" value="1"/>
</dbReference>
<dbReference type="CDD" id="cd03316">
    <property type="entry name" value="MR_like"/>
    <property type="match status" value="1"/>
</dbReference>
<proteinExistence type="predicted"/>